<organism evidence="1 2">
    <name type="scientific">Bauhinia variegata</name>
    <name type="common">Purple orchid tree</name>
    <name type="synonym">Phanera variegata</name>
    <dbReference type="NCBI Taxonomy" id="167791"/>
    <lineage>
        <taxon>Eukaryota</taxon>
        <taxon>Viridiplantae</taxon>
        <taxon>Streptophyta</taxon>
        <taxon>Embryophyta</taxon>
        <taxon>Tracheophyta</taxon>
        <taxon>Spermatophyta</taxon>
        <taxon>Magnoliopsida</taxon>
        <taxon>eudicotyledons</taxon>
        <taxon>Gunneridae</taxon>
        <taxon>Pentapetalae</taxon>
        <taxon>rosids</taxon>
        <taxon>fabids</taxon>
        <taxon>Fabales</taxon>
        <taxon>Fabaceae</taxon>
        <taxon>Cercidoideae</taxon>
        <taxon>Cercideae</taxon>
        <taxon>Bauhiniinae</taxon>
        <taxon>Bauhinia</taxon>
    </lineage>
</organism>
<dbReference type="Proteomes" id="UP000828941">
    <property type="component" value="Chromosome 14"/>
</dbReference>
<sequence length="119" mass="13219">MAQSTASLPLFFLFLLFLSGGLVKFGNGQEKEQSWCVAKPSTGDGELVANIRYACNELQDCSMISQGGSCYEPHTLMNHASVVMNQYYAVKGRYKWNCNFTYTGLVALENPSYSNCKYA</sequence>
<proteinExistence type="predicted"/>
<keyword evidence="2" id="KW-1185">Reference proteome</keyword>
<accession>A0ACB9KE05</accession>
<protein>
    <submittedName>
        <fullName evidence="1">Uncharacterized protein</fullName>
    </submittedName>
</protein>
<reference evidence="1 2" key="1">
    <citation type="journal article" date="2022" name="DNA Res.">
        <title>Chromosomal-level genome assembly of the orchid tree Bauhinia variegata (Leguminosae; Cercidoideae) supports the allotetraploid origin hypothesis of Bauhinia.</title>
        <authorList>
            <person name="Zhong Y."/>
            <person name="Chen Y."/>
            <person name="Zheng D."/>
            <person name="Pang J."/>
            <person name="Liu Y."/>
            <person name="Luo S."/>
            <person name="Meng S."/>
            <person name="Qian L."/>
            <person name="Wei D."/>
            <person name="Dai S."/>
            <person name="Zhou R."/>
        </authorList>
    </citation>
    <scope>NUCLEOTIDE SEQUENCE [LARGE SCALE GENOMIC DNA]</scope>
    <source>
        <strain evidence="1">BV-YZ2020</strain>
    </source>
</reference>
<gene>
    <name evidence="1" type="ORF">L6164_035454</name>
</gene>
<evidence type="ECO:0000313" key="2">
    <source>
        <dbReference type="Proteomes" id="UP000828941"/>
    </source>
</evidence>
<name>A0ACB9KE05_BAUVA</name>
<evidence type="ECO:0000313" key="1">
    <source>
        <dbReference type="EMBL" id="KAI4295405.1"/>
    </source>
</evidence>
<comment type="caution">
    <text evidence="1">The sequence shown here is derived from an EMBL/GenBank/DDBJ whole genome shotgun (WGS) entry which is preliminary data.</text>
</comment>
<dbReference type="EMBL" id="CM039439">
    <property type="protein sequence ID" value="KAI4295405.1"/>
    <property type="molecule type" value="Genomic_DNA"/>
</dbReference>